<evidence type="ECO:0000313" key="2">
    <source>
        <dbReference type="Proteomes" id="UP000309997"/>
    </source>
</evidence>
<protein>
    <submittedName>
        <fullName evidence="1">Uncharacterized protein</fullName>
    </submittedName>
</protein>
<name>A0ACC4AS08_POPAL</name>
<proteinExistence type="predicted"/>
<evidence type="ECO:0000313" key="1">
    <source>
        <dbReference type="EMBL" id="KAL3568731.1"/>
    </source>
</evidence>
<comment type="caution">
    <text evidence="1">The sequence shown here is derived from an EMBL/GenBank/DDBJ whole genome shotgun (WGS) entry which is preliminary data.</text>
</comment>
<sequence>MKEPETIMFLILDTSHGSSSGSTATTTSVIVEKDNVVNWTELKGKVSRVSAHQVESYRAQERDERRELPQSSSTRVLHIQGCTTFKRGTILVEGDMVGKATMDLIPFLNMRKLVLGTFKSINPRHIITYLGSKGNGIADKNFKMHSSPMTLRSHAMKRIEVMNDQMIGSSSPLDNHSAMSTGLQDQSKTNNDSSA</sequence>
<keyword evidence="2" id="KW-1185">Reference proteome</keyword>
<dbReference type="Proteomes" id="UP000309997">
    <property type="component" value="Unassembled WGS sequence"/>
</dbReference>
<dbReference type="EMBL" id="RCHU02000016">
    <property type="protein sequence ID" value="KAL3568731.1"/>
    <property type="molecule type" value="Genomic_DNA"/>
</dbReference>
<gene>
    <name evidence="1" type="ORF">D5086_028621</name>
</gene>
<reference evidence="1 2" key="1">
    <citation type="journal article" date="2024" name="Plant Biotechnol. J.">
        <title>Genome and CRISPR/Cas9 system of a widespread forest tree (Populus alba) in the world.</title>
        <authorList>
            <person name="Liu Y.J."/>
            <person name="Jiang P.F."/>
            <person name="Han X.M."/>
            <person name="Li X.Y."/>
            <person name="Wang H.M."/>
            <person name="Wang Y.J."/>
            <person name="Wang X.X."/>
            <person name="Zeng Q.Y."/>
        </authorList>
    </citation>
    <scope>NUCLEOTIDE SEQUENCE [LARGE SCALE GENOMIC DNA]</scope>
    <source>
        <strain evidence="2">cv. PAL-ZL1</strain>
    </source>
</reference>
<accession>A0ACC4AS08</accession>
<organism evidence="1 2">
    <name type="scientific">Populus alba</name>
    <name type="common">White poplar</name>
    <dbReference type="NCBI Taxonomy" id="43335"/>
    <lineage>
        <taxon>Eukaryota</taxon>
        <taxon>Viridiplantae</taxon>
        <taxon>Streptophyta</taxon>
        <taxon>Embryophyta</taxon>
        <taxon>Tracheophyta</taxon>
        <taxon>Spermatophyta</taxon>
        <taxon>Magnoliopsida</taxon>
        <taxon>eudicotyledons</taxon>
        <taxon>Gunneridae</taxon>
        <taxon>Pentapetalae</taxon>
        <taxon>rosids</taxon>
        <taxon>fabids</taxon>
        <taxon>Malpighiales</taxon>
        <taxon>Salicaceae</taxon>
        <taxon>Saliceae</taxon>
        <taxon>Populus</taxon>
    </lineage>
</organism>